<dbReference type="GeneID" id="14885730"/>
<name>A0A0A1TYZ5_ENTIV</name>
<sequence>MASGEFRTEVGTACIQIPGIANKILTRLSGDLNRAHLVGANYHQPTTLNEFVGAGMSTRATLETNVPNQEDISERINVSLLRDEDMILIGETVQKVPSYETDLVAFNENDVNNCIEELGLNN</sequence>
<protein>
    <submittedName>
        <fullName evidence="1">Uncharacterized protein</fullName>
    </submittedName>
</protein>
<dbReference type="KEGG" id="eiv:EIN_308880"/>
<dbReference type="AlphaFoldDB" id="A0A0A1TYZ5"/>
<organism evidence="1 2">
    <name type="scientific">Entamoeba invadens IP1</name>
    <dbReference type="NCBI Taxonomy" id="370355"/>
    <lineage>
        <taxon>Eukaryota</taxon>
        <taxon>Amoebozoa</taxon>
        <taxon>Evosea</taxon>
        <taxon>Archamoebae</taxon>
        <taxon>Mastigamoebida</taxon>
        <taxon>Entamoebidae</taxon>
        <taxon>Entamoeba</taxon>
    </lineage>
</organism>
<dbReference type="VEuPathDB" id="AmoebaDB:EIN_308880"/>
<gene>
    <name evidence="1" type="ORF">EIN_308880</name>
</gene>
<reference evidence="1 2" key="1">
    <citation type="submission" date="2012-10" db="EMBL/GenBank/DDBJ databases">
        <authorList>
            <person name="Zafar N."/>
            <person name="Inman J."/>
            <person name="Hall N."/>
            <person name="Lorenzi H."/>
            <person name="Caler E."/>
        </authorList>
    </citation>
    <scope>NUCLEOTIDE SEQUENCE [LARGE SCALE GENOMIC DNA]</scope>
    <source>
        <strain evidence="1 2">IP1</strain>
    </source>
</reference>
<dbReference type="RefSeq" id="XP_004186108.1">
    <property type="nucleotide sequence ID" value="XM_004186060.1"/>
</dbReference>
<dbReference type="Proteomes" id="UP000014680">
    <property type="component" value="Unassembled WGS sequence"/>
</dbReference>
<accession>A0A0A1TYZ5</accession>
<evidence type="ECO:0000313" key="1">
    <source>
        <dbReference type="EMBL" id="ELP86762.1"/>
    </source>
</evidence>
<dbReference type="EMBL" id="KB206936">
    <property type="protein sequence ID" value="ELP86762.1"/>
    <property type="molecule type" value="Genomic_DNA"/>
</dbReference>
<keyword evidence="2" id="KW-1185">Reference proteome</keyword>
<proteinExistence type="predicted"/>
<evidence type="ECO:0000313" key="2">
    <source>
        <dbReference type="Proteomes" id="UP000014680"/>
    </source>
</evidence>